<dbReference type="AlphaFoldDB" id="A0A517QGX9"/>
<evidence type="ECO:0000313" key="1">
    <source>
        <dbReference type="EMBL" id="QDT30880.1"/>
    </source>
</evidence>
<gene>
    <name evidence="1" type="ORF">Mal48_01080</name>
</gene>
<sequence length="63" mass="7234">MTTGTLLIIWLLQPERIMTVVVEGVQHQRLYSNSTAEELRKTEPTSYWLSPAQPTESTIELVF</sequence>
<organism evidence="1 2">
    <name type="scientific">Thalassoglobus polymorphus</name>
    <dbReference type="NCBI Taxonomy" id="2527994"/>
    <lineage>
        <taxon>Bacteria</taxon>
        <taxon>Pseudomonadati</taxon>
        <taxon>Planctomycetota</taxon>
        <taxon>Planctomycetia</taxon>
        <taxon>Planctomycetales</taxon>
        <taxon>Planctomycetaceae</taxon>
        <taxon>Thalassoglobus</taxon>
    </lineage>
</organism>
<name>A0A517QGX9_9PLAN</name>
<dbReference type="EMBL" id="CP036267">
    <property type="protein sequence ID" value="QDT30880.1"/>
    <property type="molecule type" value="Genomic_DNA"/>
</dbReference>
<proteinExistence type="predicted"/>
<protein>
    <submittedName>
        <fullName evidence="1">Uncharacterized protein</fullName>
    </submittedName>
</protein>
<accession>A0A517QGX9</accession>
<dbReference type="KEGG" id="tpol:Mal48_01080"/>
<reference evidence="1 2" key="1">
    <citation type="submission" date="2019-02" db="EMBL/GenBank/DDBJ databases">
        <title>Deep-cultivation of Planctomycetes and their phenomic and genomic characterization uncovers novel biology.</title>
        <authorList>
            <person name="Wiegand S."/>
            <person name="Jogler M."/>
            <person name="Boedeker C."/>
            <person name="Pinto D."/>
            <person name="Vollmers J."/>
            <person name="Rivas-Marin E."/>
            <person name="Kohn T."/>
            <person name="Peeters S.H."/>
            <person name="Heuer A."/>
            <person name="Rast P."/>
            <person name="Oberbeckmann S."/>
            <person name="Bunk B."/>
            <person name="Jeske O."/>
            <person name="Meyerdierks A."/>
            <person name="Storesund J.E."/>
            <person name="Kallscheuer N."/>
            <person name="Luecker S."/>
            <person name="Lage O.M."/>
            <person name="Pohl T."/>
            <person name="Merkel B.J."/>
            <person name="Hornburger P."/>
            <person name="Mueller R.-W."/>
            <person name="Bruemmer F."/>
            <person name="Labrenz M."/>
            <person name="Spormann A.M."/>
            <person name="Op den Camp H."/>
            <person name="Overmann J."/>
            <person name="Amann R."/>
            <person name="Jetten M.S.M."/>
            <person name="Mascher T."/>
            <person name="Medema M.H."/>
            <person name="Devos D.P."/>
            <person name="Kaster A.-K."/>
            <person name="Ovreas L."/>
            <person name="Rohde M."/>
            <person name="Galperin M.Y."/>
            <person name="Jogler C."/>
        </authorList>
    </citation>
    <scope>NUCLEOTIDE SEQUENCE [LARGE SCALE GENOMIC DNA]</scope>
    <source>
        <strain evidence="1 2">Mal48</strain>
    </source>
</reference>
<evidence type="ECO:0000313" key="2">
    <source>
        <dbReference type="Proteomes" id="UP000315724"/>
    </source>
</evidence>
<dbReference type="Proteomes" id="UP000315724">
    <property type="component" value="Chromosome"/>
</dbReference>
<keyword evidence="2" id="KW-1185">Reference proteome</keyword>